<organism evidence="1 2">
    <name type="scientific">Euplotes crassus</name>
    <dbReference type="NCBI Taxonomy" id="5936"/>
    <lineage>
        <taxon>Eukaryota</taxon>
        <taxon>Sar</taxon>
        <taxon>Alveolata</taxon>
        <taxon>Ciliophora</taxon>
        <taxon>Intramacronucleata</taxon>
        <taxon>Spirotrichea</taxon>
        <taxon>Hypotrichia</taxon>
        <taxon>Euplotida</taxon>
        <taxon>Euplotidae</taxon>
        <taxon>Moneuplotes</taxon>
    </lineage>
</organism>
<dbReference type="Proteomes" id="UP001295684">
    <property type="component" value="Unassembled WGS sequence"/>
</dbReference>
<reference evidence="1" key="1">
    <citation type="submission" date="2023-07" db="EMBL/GenBank/DDBJ databases">
        <authorList>
            <consortium name="AG Swart"/>
            <person name="Singh M."/>
            <person name="Singh A."/>
            <person name="Seah K."/>
            <person name="Emmerich C."/>
        </authorList>
    </citation>
    <scope>NUCLEOTIDE SEQUENCE</scope>
    <source>
        <strain evidence="1">DP1</strain>
    </source>
</reference>
<protein>
    <submittedName>
        <fullName evidence="1">Uncharacterized protein</fullName>
    </submittedName>
</protein>
<sequence>MEPLRAKVIPIPHNLNLLSVIIPYYGFVNECAELFLQLDRKSRTVWNSNLKAILDVIMNYKQCTLVKDIQRSFSKGLAEKLLIANNHLYFSLKVDLLTPSDFQGINLFMDEMILHPRHQFHKINIQLKPNTIKKCNDFIEKYSLKGFDLEAISFEGRSLEALRNRLSLRRDQYPFKRFAGPVKIMYPKSCFEDPSSWLDASINKIPKTKNVGNIMKILYKDGKTICIDFRALNTILELAEDIEFENCQEECRTLELDTISSIIKPTTLFTDPMTIKCLDKLLTSLPNVDKLICCYPPIFTNLVSEVFVDSENSCPNLSKITYFEFTSEFDDYDVIIDVKLDKAELIYIDPSNANIHVFLLSDVTLKIDREKASYVKESELVDVEEESKEGIRVDSHILIKFRHPNSIYHLSFTKIKKIEVCDKIPNLNKIQSDLTLRIKCSSPIILPQAMIPSVPLKTLIGARYIIDTPTLRPNGAMLFPFVTFNNILSSVRPKYFFNLWIEPSDKKNKNWGDSNEEITRMCKIDYSHCIKAIESLPNNGLVSIFINTYFRRYVISPKPDRSIGVVKYELTDKQLYKEFKKDCSGRQFCVLLDKLQTTNLQEFRSEGIIYEDEVVKKFCELCEANLAIRDIELNLEHLRHVKQILYSLRNNYVIKTVRLLTEQKIKEANAFNNEEEVKDSDDQALLCREILEYCEEFRNKRIGTEIMLNTTHKRFKCSIKKGFDLYYK</sequence>
<accession>A0AAD1Y4Q1</accession>
<proteinExistence type="predicted"/>
<dbReference type="AlphaFoldDB" id="A0AAD1Y4Q1"/>
<evidence type="ECO:0000313" key="1">
    <source>
        <dbReference type="EMBL" id="CAI2384648.1"/>
    </source>
</evidence>
<dbReference type="EMBL" id="CAMPGE010026983">
    <property type="protein sequence ID" value="CAI2384648.1"/>
    <property type="molecule type" value="Genomic_DNA"/>
</dbReference>
<comment type="caution">
    <text evidence="1">The sequence shown here is derived from an EMBL/GenBank/DDBJ whole genome shotgun (WGS) entry which is preliminary data.</text>
</comment>
<name>A0AAD1Y4Q1_EUPCR</name>
<gene>
    <name evidence="1" type="ORF">ECRASSUSDP1_LOCUS26182</name>
</gene>
<keyword evidence="2" id="KW-1185">Reference proteome</keyword>
<evidence type="ECO:0000313" key="2">
    <source>
        <dbReference type="Proteomes" id="UP001295684"/>
    </source>
</evidence>